<name>G7W6K7_DESOD</name>
<dbReference type="PRINTS" id="PR00039">
    <property type="entry name" value="HTHLYSR"/>
</dbReference>
<evidence type="ECO:0000313" key="7">
    <source>
        <dbReference type="Proteomes" id="UP000006346"/>
    </source>
</evidence>
<dbReference type="Proteomes" id="UP000006346">
    <property type="component" value="Chromosome"/>
</dbReference>
<dbReference type="KEGG" id="dor:Desor_3133"/>
<dbReference type="SUPFAM" id="SSF46785">
    <property type="entry name" value="Winged helix' DNA-binding domain"/>
    <property type="match status" value="1"/>
</dbReference>
<dbReference type="PANTHER" id="PTHR30419:SF8">
    <property type="entry name" value="NITROGEN ASSIMILATION TRANSCRIPTIONAL ACTIVATOR-RELATED"/>
    <property type="match status" value="1"/>
</dbReference>
<evidence type="ECO:0000256" key="3">
    <source>
        <dbReference type="ARBA" id="ARBA00023125"/>
    </source>
</evidence>
<accession>G7W6K7</accession>
<dbReference type="PROSITE" id="PS50931">
    <property type="entry name" value="HTH_LYSR"/>
    <property type="match status" value="1"/>
</dbReference>
<protein>
    <submittedName>
        <fullName evidence="6">Transcriptional regulator</fullName>
    </submittedName>
</protein>
<dbReference type="GO" id="GO:0003677">
    <property type="term" value="F:DNA binding"/>
    <property type="evidence" value="ECO:0007669"/>
    <property type="project" value="UniProtKB-KW"/>
</dbReference>
<dbReference type="InterPro" id="IPR036390">
    <property type="entry name" value="WH_DNA-bd_sf"/>
</dbReference>
<gene>
    <name evidence="6" type="ordered locus">Desor_3133</name>
</gene>
<evidence type="ECO:0000256" key="4">
    <source>
        <dbReference type="ARBA" id="ARBA00023163"/>
    </source>
</evidence>
<dbReference type="CDD" id="cd05466">
    <property type="entry name" value="PBP2_LTTR_substrate"/>
    <property type="match status" value="1"/>
</dbReference>
<dbReference type="Gene3D" id="1.10.10.10">
    <property type="entry name" value="Winged helix-like DNA-binding domain superfamily/Winged helix DNA-binding domain"/>
    <property type="match status" value="1"/>
</dbReference>
<evidence type="ECO:0000256" key="2">
    <source>
        <dbReference type="ARBA" id="ARBA00023015"/>
    </source>
</evidence>
<dbReference type="RefSeq" id="WP_014185453.1">
    <property type="nucleotide sequence ID" value="NC_016584.1"/>
</dbReference>
<dbReference type="PANTHER" id="PTHR30419">
    <property type="entry name" value="HTH-TYPE TRANSCRIPTIONAL REGULATOR YBHD"/>
    <property type="match status" value="1"/>
</dbReference>
<keyword evidence="2" id="KW-0805">Transcription regulation</keyword>
<dbReference type="InterPro" id="IPR050950">
    <property type="entry name" value="HTH-type_LysR_regulators"/>
</dbReference>
<dbReference type="InterPro" id="IPR005119">
    <property type="entry name" value="LysR_subst-bd"/>
</dbReference>
<reference evidence="6 7" key="2">
    <citation type="journal article" date="2012" name="J. Bacteriol.">
        <title>Complete genome sequences of Desulfosporosinus orientis DSM765T, Desulfosporosinus youngiae DSM17734T, Desulfosporosinus meridiei DSM13257T, and Desulfosporosinus acidiphilus DSM22704T.</title>
        <authorList>
            <person name="Pester M."/>
            <person name="Brambilla E."/>
            <person name="Alazard D."/>
            <person name="Rattei T."/>
            <person name="Weinmaier T."/>
            <person name="Han J."/>
            <person name="Lucas S."/>
            <person name="Lapidus A."/>
            <person name="Cheng J.F."/>
            <person name="Goodwin L."/>
            <person name="Pitluck S."/>
            <person name="Peters L."/>
            <person name="Ovchinnikova G."/>
            <person name="Teshima H."/>
            <person name="Detter J.C."/>
            <person name="Han C.S."/>
            <person name="Tapia R."/>
            <person name="Land M.L."/>
            <person name="Hauser L."/>
            <person name="Kyrpides N.C."/>
            <person name="Ivanova N.N."/>
            <person name="Pagani I."/>
            <person name="Huntmann M."/>
            <person name="Wei C.L."/>
            <person name="Davenport K.W."/>
            <person name="Daligault H."/>
            <person name="Chain P.S."/>
            <person name="Chen A."/>
            <person name="Mavromatis K."/>
            <person name="Markowitz V."/>
            <person name="Szeto E."/>
            <person name="Mikhailova N."/>
            <person name="Pati A."/>
            <person name="Wagner M."/>
            <person name="Woyke T."/>
            <person name="Ollivier B."/>
            <person name="Klenk H.P."/>
            <person name="Spring S."/>
            <person name="Loy A."/>
        </authorList>
    </citation>
    <scope>NUCLEOTIDE SEQUENCE [LARGE SCALE GENOMIC DNA]</scope>
    <source>
        <strain evidence="7">ATCC 19365 / DSM 765 / NCIMB 8382 / VKM B-1628</strain>
    </source>
</reference>
<dbReference type="EMBL" id="CP003108">
    <property type="protein sequence ID" value="AET68645.1"/>
    <property type="molecule type" value="Genomic_DNA"/>
</dbReference>
<dbReference type="Pfam" id="PF00126">
    <property type="entry name" value="HTH_1"/>
    <property type="match status" value="1"/>
</dbReference>
<reference evidence="7" key="1">
    <citation type="submission" date="2011-11" db="EMBL/GenBank/DDBJ databases">
        <title>Complete sequence of Desulfosporosinus orientis DSM 765.</title>
        <authorList>
            <person name="Lucas S."/>
            <person name="Han J."/>
            <person name="Lapidus A."/>
            <person name="Cheng J.-F."/>
            <person name="Goodwin L."/>
            <person name="Pitluck S."/>
            <person name="Peters L."/>
            <person name="Ovchinnikova G."/>
            <person name="Teshima H."/>
            <person name="Detter J.C."/>
            <person name="Han C."/>
            <person name="Tapia R."/>
            <person name="Land M."/>
            <person name="Hauser L."/>
            <person name="Kyrpides N."/>
            <person name="Ivanova N."/>
            <person name="Pagani I."/>
            <person name="Pester M."/>
            <person name="Spring S."/>
            <person name="Ollivier B."/>
            <person name="Rattei T."/>
            <person name="Klenk H.-P."/>
            <person name="Wagner M."/>
            <person name="Loy A."/>
            <person name="Woyke T."/>
        </authorList>
    </citation>
    <scope>NUCLEOTIDE SEQUENCE [LARGE SCALE GENOMIC DNA]</scope>
    <source>
        <strain evidence="7">ATCC 19365 / DSM 765 / NCIMB 8382 / VKM B-1628</strain>
    </source>
</reference>
<comment type="similarity">
    <text evidence="1">Belongs to the LysR transcriptional regulatory family.</text>
</comment>
<dbReference type="InterPro" id="IPR000847">
    <property type="entry name" value="LysR_HTH_N"/>
</dbReference>
<dbReference type="eggNOG" id="COG0583">
    <property type="taxonomic scope" value="Bacteria"/>
</dbReference>
<dbReference type="InterPro" id="IPR036388">
    <property type="entry name" value="WH-like_DNA-bd_sf"/>
</dbReference>
<dbReference type="GO" id="GO:0005829">
    <property type="term" value="C:cytosol"/>
    <property type="evidence" value="ECO:0007669"/>
    <property type="project" value="TreeGrafter"/>
</dbReference>
<proteinExistence type="inferred from homology"/>
<dbReference type="AlphaFoldDB" id="G7W6K7"/>
<evidence type="ECO:0000256" key="1">
    <source>
        <dbReference type="ARBA" id="ARBA00009437"/>
    </source>
</evidence>
<keyword evidence="3" id="KW-0238">DNA-binding</keyword>
<dbReference type="HOGENOM" id="CLU_039613_6_2_9"/>
<keyword evidence="7" id="KW-1185">Reference proteome</keyword>
<evidence type="ECO:0000313" key="6">
    <source>
        <dbReference type="EMBL" id="AET68645.1"/>
    </source>
</evidence>
<dbReference type="Pfam" id="PF03466">
    <property type="entry name" value="LysR_substrate"/>
    <property type="match status" value="1"/>
</dbReference>
<sequence length="295" mass="33440">MDIRVLQYFLAVAREQSISGAAEQLNMTQPPLSRTLKELEEELGKTLFIRGNRKITLTDEGMILRKRAEEMLNLLEKTKAEIRASNEEINGDIYFGGGESEGMRFLVKVMKQVRQDYPKIRYHIFSGNSYDVTERLDKGLIDFGTLFEPVALNKYDHLRLPGADTWGLLMRKDSALAELDNIRPENLKGIPLLCSKQLLNENGLSGWLGYDYEKLNVVATYNLINTPRLMVEEGIGSAICFDRLFNIPPESNLCFRPLEPRLEAGVSLVWKKYQAFSKAAEVFLARVQAALSVAD</sequence>
<evidence type="ECO:0000259" key="5">
    <source>
        <dbReference type="PROSITE" id="PS50931"/>
    </source>
</evidence>
<organism evidence="6 7">
    <name type="scientific">Desulfosporosinus orientis (strain ATCC 19365 / DSM 765 / NCIMB 8382 / VKM B-1628 / Singapore I)</name>
    <name type="common">Desulfotomaculum orientis</name>
    <dbReference type="NCBI Taxonomy" id="768706"/>
    <lineage>
        <taxon>Bacteria</taxon>
        <taxon>Bacillati</taxon>
        <taxon>Bacillota</taxon>
        <taxon>Clostridia</taxon>
        <taxon>Eubacteriales</taxon>
        <taxon>Desulfitobacteriaceae</taxon>
        <taxon>Desulfosporosinus</taxon>
    </lineage>
</organism>
<dbReference type="GO" id="GO:0003700">
    <property type="term" value="F:DNA-binding transcription factor activity"/>
    <property type="evidence" value="ECO:0007669"/>
    <property type="project" value="InterPro"/>
</dbReference>
<dbReference type="FunFam" id="1.10.10.10:FF:000001">
    <property type="entry name" value="LysR family transcriptional regulator"/>
    <property type="match status" value="1"/>
</dbReference>
<dbReference type="STRING" id="768706.Desor_3133"/>
<feature type="domain" description="HTH lysR-type" evidence="5">
    <location>
        <begin position="1"/>
        <end position="58"/>
    </location>
</feature>
<dbReference type="Gene3D" id="3.40.190.290">
    <property type="match status" value="1"/>
</dbReference>
<dbReference type="SUPFAM" id="SSF53850">
    <property type="entry name" value="Periplasmic binding protein-like II"/>
    <property type="match status" value="1"/>
</dbReference>
<keyword evidence="4" id="KW-0804">Transcription</keyword>
<dbReference type="OrthoDB" id="9803714at2"/>
<dbReference type="PATRIC" id="fig|768706.3.peg.3155"/>